<proteinExistence type="predicted"/>
<feature type="non-terminal residue" evidence="1">
    <location>
        <position position="175"/>
    </location>
</feature>
<evidence type="ECO:0000313" key="2">
    <source>
        <dbReference type="Proteomes" id="UP000054359"/>
    </source>
</evidence>
<dbReference type="EMBL" id="KK122591">
    <property type="protein sequence ID" value="KFM83100.1"/>
    <property type="molecule type" value="Genomic_DNA"/>
</dbReference>
<accession>A0A087V0G1</accession>
<dbReference type="Proteomes" id="UP000054359">
    <property type="component" value="Unassembled WGS sequence"/>
</dbReference>
<name>A0A087V0G1_STEMI</name>
<dbReference type="AlphaFoldDB" id="A0A087V0G1"/>
<keyword evidence="2" id="KW-1185">Reference proteome</keyword>
<organism evidence="1 2">
    <name type="scientific">Stegodyphus mimosarum</name>
    <name type="common">African social velvet spider</name>
    <dbReference type="NCBI Taxonomy" id="407821"/>
    <lineage>
        <taxon>Eukaryota</taxon>
        <taxon>Metazoa</taxon>
        <taxon>Ecdysozoa</taxon>
        <taxon>Arthropoda</taxon>
        <taxon>Chelicerata</taxon>
        <taxon>Arachnida</taxon>
        <taxon>Araneae</taxon>
        <taxon>Araneomorphae</taxon>
        <taxon>Entelegynae</taxon>
        <taxon>Eresoidea</taxon>
        <taxon>Eresidae</taxon>
        <taxon>Stegodyphus</taxon>
    </lineage>
</organism>
<gene>
    <name evidence="1" type="ORF">X975_20339</name>
</gene>
<reference evidence="1 2" key="1">
    <citation type="submission" date="2013-11" db="EMBL/GenBank/DDBJ databases">
        <title>Genome sequencing of Stegodyphus mimosarum.</title>
        <authorList>
            <person name="Bechsgaard J."/>
        </authorList>
    </citation>
    <scope>NUCLEOTIDE SEQUENCE [LARGE SCALE GENOMIC DNA]</scope>
</reference>
<sequence length="175" mass="19689">MDDRILESQNGNVRIFIAQTHAEPMEKLNAKFEKNLSLNAKTNISEGSPSKGKPIIHSLRLTSNCGDQNLKSNVSVYGCDDVLEESDSPNTSKTYNIRSNKRKARRSLFSNASEKLSKPSVRCSRRKSVANTLQSVSPQKKSRYSFCHIETSPKKINSITRFGRKVKSVNYHVAR</sequence>
<evidence type="ECO:0000313" key="1">
    <source>
        <dbReference type="EMBL" id="KFM83100.1"/>
    </source>
</evidence>
<protein>
    <submittedName>
        <fullName evidence="1">Uncharacterized protein</fullName>
    </submittedName>
</protein>